<dbReference type="EMBL" id="WIXP02000013">
    <property type="protein sequence ID" value="KAF6201340.1"/>
    <property type="molecule type" value="Genomic_DNA"/>
</dbReference>
<dbReference type="Pfam" id="PF01388">
    <property type="entry name" value="ARID"/>
    <property type="match status" value="1"/>
</dbReference>
<feature type="region of interest" description="Disordered" evidence="3">
    <location>
        <begin position="2161"/>
        <end position="2188"/>
    </location>
</feature>
<feature type="compositionally biased region" description="Polar residues" evidence="3">
    <location>
        <begin position="997"/>
        <end position="1021"/>
    </location>
</feature>
<feature type="compositionally biased region" description="Basic and acidic residues" evidence="3">
    <location>
        <begin position="2037"/>
        <end position="2048"/>
    </location>
</feature>
<feature type="region of interest" description="Disordered" evidence="3">
    <location>
        <begin position="226"/>
        <end position="253"/>
    </location>
</feature>
<evidence type="ECO:0000256" key="3">
    <source>
        <dbReference type="SAM" id="MobiDB-lite"/>
    </source>
</evidence>
<feature type="compositionally biased region" description="Basic and acidic residues" evidence="3">
    <location>
        <begin position="591"/>
        <end position="601"/>
    </location>
</feature>
<feature type="compositionally biased region" description="Polar residues" evidence="3">
    <location>
        <begin position="1882"/>
        <end position="1911"/>
    </location>
</feature>
<dbReference type="InterPro" id="IPR003349">
    <property type="entry name" value="JmjN"/>
</dbReference>
<feature type="compositionally biased region" description="Basic and acidic residues" evidence="3">
    <location>
        <begin position="1217"/>
        <end position="1230"/>
    </location>
</feature>
<feature type="compositionally biased region" description="Acidic residues" evidence="3">
    <location>
        <begin position="2887"/>
        <end position="2900"/>
    </location>
</feature>
<dbReference type="SUPFAM" id="SSF46774">
    <property type="entry name" value="ARID-like"/>
    <property type="match status" value="1"/>
</dbReference>
<feature type="compositionally biased region" description="Acidic residues" evidence="3">
    <location>
        <begin position="1601"/>
        <end position="1620"/>
    </location>
</feature>
<feature type="region of interest" description="Disordered" evidence="3">
    <location>
        <begin position="2099"/>
        <end position="2126"/>
    </location>
</feature>
<dbReference type="SMART" id="SM00501">
    <property type="entry name" value="BRIGHT"/>
    <property type="match status" value="1"/>
</dbReference>
<feature type="compositionally biased region" description="Polar residues" evidence="3">
    <location>
        <begin position="1038"/>
        <end position="1050"/>
    </location>
</feature>
<feature type="compositionally biased region" description="Polar residues" evidence="3">
    <location>
        <begin position="2577"/>
        <end position="2593"/>
    </location>
</feature>
<feature type="compositionally biased region" description="Polar residues" evidence="3">
    <location>
        <begin position="1093"/>
        <end position="1103"/>
    </location>
</feature>
<dbReference type="InterPro" id="IPR036431">
    <property type="entry name" value="ARID_dom_sf"/>
</dbReference>
<feature type="compositionally biased region" description="Basic and acidic residues" evidence="3">
    <location>
        <begin position="1378"/>
        <end position="1390"/>
    </location>
</feature>
<feature type="compositionally biased region" description="Low complexity" evidence="3">
    <location>
        <begin position="58"/>
        <end position="72"/>
    </location>
</feature>
<protein>
    <submittedName>
        <fullName evidence="7">Uncharacterized protein</fullName>
    </submittedName>
</protein>
<keyword evidence="8" id="KW-1185">Reference proteome</keyword>
<dbReference type="PANTHER" id="PTHR10694:SF113">
    <property type="entry name" value="PROTEIN JUMONJI"/>
    <property type="match status" value="1"/>
</dbReference>
<comment type="caution">
    <text evidence="7">The sequence shown here is derived from an EMBL/GenBank/DDBJ whole genome shotgun (WGS) entry which is preliminary data.</text>
</comment>
<dbReference type="CDD" id="cd16870">
    <property type="entry name" value="ARID_JARD2"/>
    <property type="match status" value="1"/>
</dbReference>
<comment type="subcellular location">
    <subcellularLocation>
        <location evidence="1">Nucleus</location>
    </subcellularLocation>
</comment>
<dbReference type="OrthoDB" id="8951118at2759"/>
<feature type="compositionally biased region" description="Polar residues" evidence="3">
    <location>
        <begin position="1323"/>
        <end position="1344"/>
    </location>
</feature>
<name>A0A8S9WWN9_APOLU</name>
<feature type="compositionally biased region" description="Basic and acidic residues" evidence="3">
    <location>
        <begin position="2875"/>
        <end position="2886"/>
    </location>
</feature>
<feature type="compositionally biased region" description="Pro residues" evidence="3">
    <location>
        <begin position="2632"/>
        <end position="2646"/>
    </location>
</feature>
<feature type="compositionally biased region" description="Basic and acidic residues" evidence="3">
    <location>
        <begin position="735"/>
        <end position="749"/>
    </location>
</feature>
<feature type="region of interest" description="Disordered" evidence="3">
    <location>
        <begin position="277"/>
        <end position="1420"/>
    </location>
</feature>
<feature type="compositionally biased region" description="Basic and acidic residues" evidence="3">
    <location>
        <begin position="1075"/>
        <end position="1092"/>
    </location>
</feature>
<organism evidence="7 8">
    <name type="scientific">Apolygus lucorum</name>
    <name type="common">Small green plant bug</name>
    <name type="synonym">Lygocoris lucorum</name>
    <dbReference type="NCBI Taxonomy" id="248454"/>
    <lineage>
        <taxon>Eukaryota</taxon>
        <taxon>Metazoa</taxon>
        <taxon>Ecdysozoa</taxon>
        <taxon>Arthropoda</taxon>
        <taxon>Hexapoda</taxon>
        <taxon>Insecta</taxon>
        <taxon>Pterygota</taxon>
        <taxon>Neoptera</taxon>
        <taxon>Paraneoptera</taxon>
        <taxon>Hemiptera</taxon>
        <taxon>Heteroptera</taxon>
        <taxon>Panheteroptera</taxon>
        <taxon>Cimicomorpha</taxon>
        <taxon>Miridae</taxon>
        <taxon>Mirini</taxon>
        <taxon>Apolygus</taxon>
    </lineage>
</organism>
<dbReference type="Gene3D" id="2.60.120.650">
    <property type="entry name" value="Cupin"/>
    <property type="match status" value="1"/>
</dbReference>
<feature type="compositionally biased region" description="Polar residues" evidence="3">
    <location>
        <begin position="1983"/>
        <end position="2000"/>
    </location>
</feature>
<dbReference type="Pfam" id="PF02373">
    <property type="entry name" value="JmjC"/>
    <property type="match status" value="1"/>
</dbReference>
<proteinExistence type="predicted"/>
<dbReference type="InterPro" id="IPR001606">
    <property type="entry name" value="ARID_dom"/>
</dbReference>
<evidence type="ECO:0000259" key="6">
    <source>
        <dbReference type="PROSITE" id="PS51184"/>
    </source>
</evidence>
<evidence type="ECO:0000256" key="2">
    <source>
        <dbReference type="ARBA" id="ARBA00023242"/>
    </source>
</evidence>
<feature type="compositionally biased region" description="Basic and acidic residues" evidence="3">
    <location>
        <begin position="1028"/>
        <end position="1037"/>
    </location>
</feature>
<keyword evidence="2" id="KW-0539">Nucleus</keyword>
<feature type="compositionally biased region" description="Polar residues" evidence="3">
    <location>
        <begin position="673"/>
        <end position="684"/>
    </location>
</feature>
<feature type="compositionally biased region" description="Low complexity" evidence="3">
    <location>
        <begin position="1717"/>
        <end position="1733"/>
    </location>
</feature>
<evidence type="ECO:0000313" key="7">
    <source>
        <dbReference type="EMBL" id="KAF6201340.1"/>
    </source>
</evidence>
<dbReference type="GO" id="GO:0010468">
    <property type="term" value="P:regulation of gene expression"/>
    <property type="evidence" value="ECO:0007669"/>
    <property type="project" value="TreeGrafter"/>
</dbReference>
<dbReference type="PROSITE" id="PS51183">
    <property type="entry name" value="JMJN"/>
    <property type="match status" value="1"/>
</dbReference>
<dbReference type="Pfam" id="PF02375">
    <property type="entry name" value="JmjN"/>
    <property type="match status" value="1"/>
</dbReference>
<feature type="compositionally biased region" description="Basic and acidic residues" evidence="3">
    <location>
        <begin position="548"/>
        <end position="563"/>
    </location>
</feature>
<feature type="compositionally biased region" description="Basic and acidic residues" evidence="3">
    <location>
        <begin position="1589"/>
        <end position="1600"/>
    </location>
</feature>
<dbReference type="GO" id="GO:0005634">
    <property type="term" value="C:nucleus"/>
    <property type="evidence" value="ECO:0007669"/>
    <property type="project" value="UniProtKB-SubCell"/>
</dbReference>
<feature type="compositionally biased region" description="Basic and acidic residues" evidence="3">
    <location>
        <begin position="2381"/>
        <end position="2404"/>
    </location>
</feature>
<feature type="domain" description="JmjN" evidence="5">
    <location>
        <begin position="2694"/>
        <end position="2735"/>
    </location>
</feature>
<gene>
    <name evidence="7" type="ORF">GE061_005788</name>
</gene>
<feature type="compositionally biased region" description="Polar residues" evidence="3">
    <location>
        <begin position="301"/>
        <end position="318"/>
    </location>
</feature>
<feature type="region of interest" description="Disordered" evidence="3">
    <location>
        <begin position="1983"/>
        <end position="2057"/>
    </location>
</feature>
<sequence>MVLRRGDARHKNVPDPLEAGPKRITTIHAQRKFAQGSGMNSPAMSPIKEKEKSKVNGASDSSAPSTSTAIPAKRPRTEDFITFLCYRGTSVLPPALNSFNVASKPEKNERETSSITGSSKPAASPSRQEKEDKLKRAKQTKRMVMQSKSKVLDQRQRKTRLNAIAAQKAGKVLKNRNVNPPISKVRLKKAAVAVVNANSKQLKTRPAVPIRASHPSILKRISASRARAGLRSGGQLPPETDAGNKTDKKSRDQTILRGKQLVGNNKRKVLTPVRMKVKRVSKASSVTPISQRLKRGRQPLPKSTQRRTSPPKSLNIATRPSRKTKEAATLYMEMITKDLRSPDDDEEEDIVESPLKSEDMDVDSSPLKKRTRSAHVESTPDVSPARGQQKKPLRKIDATPQSPSPSSGNRRSLKRITGLTSNMKALTKRTRASNKGETPQEDLEEEPKSQRTSRRSAASGKNIQVTTPTSTKSKRLAGTPAKKSASPKRSVSGKNEEILDKSGYSSHSDEEGESSSSHPSPKKARKLSEGKSGKALSSGGKKSGVLRKSVDPPKKEGKQSVKETEDEDNEGDKSSKRATRSAGGDTSIKGVGKDISGDVGKRGPVKSKTRGQTVRKQSSSESETSEEEDSGKNVLNKDSAVRTRRSIKKEPESESEEDLDEETKNVVKKPTRQSRSSAKVQENDVTADDKPANKRQSRTAKSKVNNTTEKESEEEVEVEHSPTRKQASRSKKQVLAKEEEKPVESEDKRATRKSAQVSDEKPTKAAGKSRKVETKLMTDSEDSLSEEENGKKAVRRTRISKLGTQEPESAKKAEPQVKRTRHSVNIGKSDESENEDTSNKKSKRTSKPVPSKVEMTDESDKEDSGSRRPGRPAAVKSEAPVDSGPEGGGVKKHLKKLRQSLKTESGGESDKDSQPKRLRQAGKKLPEPAEKESDKPEKELNKSIKSGIKKSIKNVDDVEDDVKKGSTAKSSASGKINAGAAKDETGTSEVVAKRSSRFGQQSSPADTKTNNSDVTIQNSKELVTAKSADVDSKKDVTPKQTRSTTKSDYSSEAEVKNVSEKDTPKRSGRAGSKVTIKEKSELESIPDKKEISTRQSKPTSKQAASEVDGKKDVVAESKVTDAKEGNKKSEPPAKKSTKKVEVKKETKEKQVKEVVTPAKRGRKPKKVESDSGAEKVSEENQTRPRRNRRAVAKRESYSEFSDEEEEEDDEVDITLPRTRERKSNIRYTEKDTDESEVVEESEGEVEKRPQRSRRSVFPTSLALDLDSEEEFDELPPRPRRNKSKPNEKEVESDSNYTDEEDVDDAINQQTSKVTGASKIPEANSRQQPENKSVSAPKSPEQSPLVNKPLDKVIHEDGNASDSSKKSRNSRRNSWSSKEFLENKKTVDKISDNSLAPLDSALSAPKSSDTPAPVGKDTNAKTSQMLCAAPVNLEHPVTTGVLEKASHLKQEMLVNSTSGNVSRVDLVPDVKQEPKRMSRRLSKDNYVDSTPLAQGSIDFKTTLIGNSGRHEHVSQAVVSDSTVTSSSFGMNPPNKGEHYDALAILSDVAFSELQNRKIIMDRKLSSDSATSFSSDDVPLPVRKEKVLPKAKADLPTVREKTESDEEISDVGNEDTDDDSSYEEYRKVDKQPRRKRLPRRTRKEPVRQQQQQPQRPVRSRRAKQTDSYIVEDYFSSDRSSTPEVPPVKSVQKKRRKSEDKHPVAQTSSISPKPAVQVNSSPITSITVSPSTPSVPELEISKEPIIPVLKPTKEVKPSVPFREEIQKVPEITRNIPAKILPLKAVVQADPVLNVPRPLPTQPQTVSKVKVTMHNDVKNNNSVTLFSGVSGVTVTKSDSRVTLVHSSPAPKEVPSQVGHSFPGAARSAMDSPVKQPPPYVPGRSAALSSSQSIPKNNLFNLKNSPDSNSLGSSVDSKPKPNIGDTWKNAFKNAKIPKAGQLSPAHHSSVGTPFTRKPFSSTPKPATKPDDAKPNAFVPTKLPSVQTFKPTSFPNFAKLGNQSPSRMPGGMSPNRPPIPVAPVDTKSNVYLSPSRVKNSPSKFDEKPEAKKPDSTPTKSLTLLQYEKRSQELISSLKGSQPIMVEGIQTFAQAFPKLKEYNMEKAKSSPVKVPVPPQQPSAEDTSKSEGGKHLNLPFAVEHAFRKRSPITVKKPVKLPVEKRAGPSITIPEVPTPSVPSIPRDRPVAAVPSPSSELNRATANIELLSKKKVQMTNEEIKKWLDDNTSSGVEHAKDCGIFENNQCECSYRTSGESMLNTSVGGVAEVTIKKEDPKIDHGVVEPPVQLKELDSGAKFTAETISTCKVEDYKEKMLIKAPKVPPPAPEVKKELVPPVLPKPKKPMNLVVDRSKRKSSMTEDEMCDFDFRFERTSNSPRESCSDMSSPTPRDDVSSSNEDKFDPSSGGLEKKSIFNQRRQVPGPVKRPPLSKSPCAFSAENESSVYAFEPDAPPPALNNPFRRRGSRHKSSEDDCPASSSIAVQVNLENVASGDNDQLECSTQTEQVENEGQLFYFPLEGDNNPQEVIQGVQVKLQSTEGPEQKVIMKAKLVTKPSLNIPSSAAARPLGDAGRAPQRPEQKVRPLASTSTSTQSKPLGTVQPTIREPQPSCSASFTSQGTTTTSDRPDLANQSTQAAAVPQVPPSPRTQPTPPPQAEAAKPVESPAPISVPKPPVKSAPVTPAARKSTNEFPVPGSTARMVDALTFYPTEKEFQDPLEYIERITPQARSFGICKIVPPATFKPECKVTDDMRFTAYNQYVHKMLYRWGPNVREMTAIKKYLATQCIALKQPPLIGGMEIDLPRLYQTVQSCGGLKEVIEKKRWAKVADVMKIPKAAQDRVTKLDDIYCKFLLPYDTLSHSERSKLLEEVDAEWTERERRIALEAERESKGEKEEKEDNSESDEESDDGRDECMTKGKTMPLSQFYRVARNTMAMWFKETNPSAKDVENEYWRLVTSRKQHVCVNSGSIDSGASGYGFPTSKSSSTSRHPWNLKVLTNNGGSILRSMGPIMGVTVPTLHVGMLFSACCWYRDPHGLPWIEYLHTGANKIWYAVPDLWNEELHGAMRTILPRYCQDKPIWLASDTAMVPPDLLVQQRVSLCRAVQEPGQFILVFPKAFTSTICTGYIVSESVYFAQPTWLDSAPQIFKDIQESCEPPAFSMERLLFNMATDVRSSAEVLTQILPMIIELRDTELKQRKDLEDLGVTESERLAVSKGGRKRSQEEPQEYECEICRGNLYLSLVTNSVEEANFCLLHSVETLTKDRSHVKNCKLMYSYDEEEMDEVIQHAWTLFRSYPACLNPFQVISSLPEPFPGHPACLNSFQVIRLA</sequence>
<feature type="compositionally biased region" description="Basic and acidic residues" evidence="3">
    <location>
        <begin position="1053"/>
        <end position="1065"/>
    </location>
</feature>
<dbReference type="SMART" id="SM01014">
    <property type="entry name" value="ARID"/>
    <property type="match status" value="1"/>
</dbReference>
<feature type="region of interest" description="Disordered" evidence="3">
    <location>
        <begin position="102"/>
        <end position="139"/>
    </location>
</feature>
<feature type="compositionally biased region" description="Polar residues" evidence="3">
    <location>
        <begin position="2366"/>
        <end position="2380"/>
    </location>
</feature>
<feature type="region of interest" description="Disordered" evidence="3">
    <location>
        <begin position="1589"/>
        <end position="1733"/>
    </location>
</feature>
<dbReference type="SUPFAM" id="SSF51197">
    <property type="entry name" value="Clavaminate synthase-like"/>
    <property type="match status" value="1"/>
</dbReference>
<feature type="domain" description="JmjC" evidence="6">
    <location>
        <begin position="2975"/>
        <end position="3140"/>
    </location>
</feature>
<reference evidence="7" key="1">
    <citation type="journal article" date="2021" name="Mol. Ecol. Resour.">
        <title>Apolygus lucorum genome provides insights into omnivorousness and mesophyll feeding.</title>
        <authorList>
            <person name="Liu Y."/>
            <person name="Liu H."/>
            <person name="Wang H."/>
            <person name="Huang T."/>
            <person name="Liu B."/>
            <person name="Yang B."/>
            <person name="Yin L."/>
            <person name="Li B."/>
            <person name="Zhang Y."/>
            <person name="Zhang S."/>
            <person name="Jiang F."/>
            <person name="Zhang X."/>
            <person name="Ren Y."/>
            <person name="Wang B."/>
            <person name="Wang S."/>
            <person name="Lu Y."/>
            <person name="Wu K."/>
            <person name="Fan W."/>
            <person name="Wang G."/>
        </authorList>
    </citation>
    <scope>NUCLEOTIDE SEQUENCE</scope>
    <source>
        <strain evidence="7">12Hb</strain>
    </source>
</reference>
<feature type="compositionally biased region" description="Low complexity" evidence="3">
    <location>
        <begin position="1645"/>
        <end position="1654"/>
    </location>
</feature>
<feature type="region of interest" description="Disordered" evidence="3">
    <location>
        <begin position="2549"/>
        <end position="2685"/>
    </location>
</feature>
<evidence type="ECO:0000256" key="1">
    <source>
        <dbReference type="ARBA" id="ARBA00004123"/>
    </source>
</evidence>
<dbReference type="GO" id="GO:0006338">
    <property type="term" value="P:chromatin remodeling"/>
    <property type="evidence" value="ECO:0007669"/>
    <property type="project" value="TreeGrafter"/>
</dbReference>
<feature type="compositionally biased region" description="Acidic residues" evidence="3">
    <location>
        <begin position="1231"/>
        <end position="1243"/>
    </location>
</feature>
<feature type="region of interest" description="Disordered" evidence="3">
    <location>
        <begin position="2875"/>
        <end position="2906"/>
    </location>
</feature>
<dbReference type="Gene3D" id="1.10.150.60">
    <property type="entry name" value="ARID DNA-binding domain"/>
    <property type="match status" value="1"/>
</dbReference>
<feature type="compositionally biased region" description="Polar residues" evidence="3">
    <location>
        <begin position="399"/>
        <end position="410"/>
    </location>
</feature>
<feature type="compositionally biased region" description="Low complexity" evidence="3">
    <location>
        <begin position="965"/>
        <end position="975"/>
    </location>
</feature>
<feature type="compositionally biased region" description="Acidic residues" evidence="3">
    <location>
        <begin position="1292"/>
        <end position="1304"/>
    </location>
</feature>
<dbReference type="GO" id="GO:0003677">
    <property type="term" value="F:DNA binding"/>
    <property type="evidence" value="ECO:0007669"/>
    <property type="project" value="InterPro"/>
</dbReference>
<evidence type="ECO:0000259" key="5">
    <source>
        <dbReference type="PROSITE" id="PS51183"/>
    </source>
</evidence>
<evidence type="ECO:0000259" key="4">
    <source>
        <dbReference type="PROSITE" id="PS51011"/>
    </source>
</evidence>
<dbReference type="PROSITE" id="PS51184">
    <property type="entry name" value="JMJC"/>
    <property type="match status" value="1"/>
</dbReference>
<dbReference type="PROSITE" id="PS51011">
    <property type="entry name" value="ARID"/>
    <property type="match status" value="1"/>
</dbReference>
<feature type="compositionally biased region" description="Basic and acidic residues" evidence="3">
    <location>
        <begin position="924"/>
        <end position="942"/>
    </location>
</feature>
<dbReference type="InterPro" id="IPR003347">
    <property type="entry name" value="JmjC_dom"/>
</dbReference>
<dbReference type="GO" id="GO:0000785">
    <property type="term" value="C:chromatin"/>
    <property type="evidence" value="ECO:0007669"/>
    <property type="project" value="TreeGrafter"/>
</dbReference>
<feature type="domain" description="ARID" evidence="4">
    <location>
        <begin position="2758"/>
        <end position="2850"/>
    </location>
</feature>
<accession>A0A8S9WWN9</accession>
<dbReference type="SMART" id="SM00545">
    <property type="entry name" value="JmjN"/>
    <property type="match status" value="1"/>
</dbReference>
<feature type="compositionally biased region" description="Basic and acidic residues" evidence="3">
    <location>
        <begin position="1166"/>
        <end position="1182"/>
    </location>
</feature>
<feature type="compositionally biased region" description="Polar residues" evidence="3">
    <location>
        <begin position="455"/>
        <end position="471"/>
    </location>
</feature>
<feature type="compositionally biased region" description="Basic and acidic residues" evidence="3">
    <location>
        <begin position="242"/>
        <end position="253"/>
    </location>
</feature>
<feature type="region of interest" description="Disordered" evidence="3">
    <location>
        <begin position="1"/>
        <end position="74"/>
    </location>
</feature>
<dbReference type="PANTHER" id="PTHR10694">
    <property type="entry name" value="LYSINE-SPECIFIC DEMETHYLASE"/>
    <property type="match status" value="1"/>
</dbReference>
<feature type="compositionally biased region" description="Basic residues" evidence="3">
    <location>
        <begin position="890"/>
        <end position="899"/>
    </location>
</feature>
<feature type="region of interest" description="Disordered" evidence="3">
    <location>
        <begin position="2366"/>
        <end position="2469"/>
    </location>
</feature>
<feature type="compositionally biased region" description="Basic and acidic residues" evidence="3">
    <location>
        <begin position="1348"/>
        <end position="1357"/>
    </location>
</feature>
<dbReference type="Pfam" id="PF02928">
    <property type="entry name" value="zf-C5HC2"/>
    <property type="match status" value="1"/>
</dbReference>
<evidence type="ECO:0000313" key="8">
    <source>
        <dbReference type="Proteomes" id="UP000466442"/>
    </source>
</evidence>
<feature type="compositionally biased region" description="Acidic residues" evidence="3">
    <location>
        <begin position="1200"/>
        <end position="1212"/>
    </location>
</feature>
<feature type="compositionally biased region" description="Basic and acidic residues" evidence="3">
    <location>
        <begin position="1107"/>
        <end position="1152"/>
    </location>
</feature>
<feature type="compositionally biased region" description="Polar residues" evidence="3">
    <location>
        <begin position="2020"/>
        <end position="2036"/>
    </location>
</feature>
<dbReference type="InterPro" id="IPR004198">
    <property type="entry name" value="Znf_C5HC2"/>
</dbReference>
<feature type="region of interest" description="Disordered" evidence="3">
    <location>
        <begin position="1841"/>
        <end position="1971"/>
    </location>
</feature>
<dbReference type="FunFam" id="1.10.150.60:FF:000012">
    <property type="entry name" value="Blast:Protein Jumonji"/>
    <property type="match status" value="1"/>
</dbReference>
<feature type="compositionally biased region" description="Basic and acidic residues" evidence="3">
    <location>
        <begin position="808"/>
        <end position="817"/>
    </location>
</feature>
<feature type="compositionally biased region" description="Basic and acidic residues" evidence="3">
    <location>
        <begin position="1"/>
        <end position="13"/>
    </location>
</feature>
<feature type="compositionally biased region" description="Polar residues" evidence="3">
    <location>
        <begin position="2600"/>
        <end position="2625"/>
    </location>
</feature>
<dbReference type="Proteomes" id="UP000466442">
    <property type="component" value="Unassembled WGS sequence"/>
</dbReference>
<feature type="compositionally biased region" description="Basic and acidic residues" evidence="3">
    <location>
        <begin position="953"/>
        <end position="964"/>
    </location>
</feature>
<feature type="compositionally biased region" description="Basic residues" evidence="3">
    <location>
        <begin position="1630"/>
        <end position="1640"/>
    </location>
</feature>